<dbReference type="EMBL" id="FNFV01000003">
    <property type="protein sequence ID" value="SDK50193.1"/>
    <property type="molecule type" value="Genomic_DNA"/>
</dbReference>
<dbReference type="SUPFAM" id="SSF82607">
    <property type="entry name" value="YbaB-like"/>
    <property type="match status" value="1"/>
</dbReference>
<dbReference type="NCBIfam" id="TIGR00103">
    <property type="entry name" value="DNA_YbaB_EbfC"/>
    <property type="match status" value="1"/>
</dbReference>
<dbReference type="OrthoDB" id="9803080at2"/>
<comment type="subcellular location">
    <subcellularLocation>
        <location evidence="2">Cytoplasm</location>
        <location evidence="2">Nucleoid</location>
    </subcellularLocation>
</comment>
<evidence type="ECO:0000313" key="4">
    <source>
        <dbReference type="EMBL" id="SDK50193.1"/>
    </source>
</evidence>
<evidence type="ECO:0000256" key="3">
    <source>
        <dbReference type="SAM" id="Coils"/>
    </source>
</evidence>
<dbReference type="PANTHER" id="PTHR33449:SF1">
    <property type="entry name" value="NUCLEOID-ASSOCIATED PROTEIN YBAB"/>
    <property type="match status" value="1"/>
</dbReference>
<organism evidence="4 5">
    <name type="scientific">Meinhardsimonia xiamenensis</name>
    <dbReference type="NCBI Taxonomy" id="990712"/>
    <lineage>
        <taxon>Bacteria</taxon>
        <taxon>Pseudomonadati</taxon>
        <taxon>Pseudomonadota</taxon>
        <taxon>Alphaproteobacteria</taxon>
        <taxon>Rhodobacterales</taxon>
        <taxon>Paracoccaceae</taxon>
        <taxon>Meinhardsimonia</taxon>
    </lineage>
</organism>
<comment type="similarity">
    <text evidence="2">Belongs to the YbaB/EbfC family.</text>
</comment>
<dbReference type="PANTHER" id="PTHR33449">
    <property type="entry name" value="NUCLEOID-ASSOCIATED PROTEIN YBAB"/>
    <property type="match status" value="1"/>
</dbReference>
<dbReference type="GO" id="GO:0005829">
    <property type="term" value="C:cytosol"/>
    <property type="evidence" value="ECO:0007669"/>
    <property type="project" value="TreeGrafter"/>
</dbReference>
<name>A0A1G9CER4_9RHOB</name>
<dbReference type="InterPro" id="IPR004401">
    <property type="entry name" value="YbaB/EbfC"/>
</dbReference>
<dbReference type="HAMAP" id="MF_00274">
    <property type="entry name" value="DNA_YbaB_EbfC"/>
    <property type="match status" value="1"/>
</dbReference>
<dbReference type="GO" id="GO:0043590">
    <property type="term" value="C:bacterial nucleoid"/>
    <property type="evidence" value="ECO:0007669"/>
    <property type="project" value="UniProtKB-UniRule"/>
</dbReference>
<dbReference type="InterPro" id="IPR036894">
    <property type="entry name" value="YbaB-like_sf"/>
</dbReference>
<dbReference type="RefSeq" id="WP_092499663.1">
    <property type="nucleotide sequence ID" value="NZ_FNFV01000003.1"/>
</dbReference>
<evidence type="ECO:0000256" key="2">
    <source>
        <dbReference type="HAMAP-Rule" id="MF_00274"/>
    </source>
</evidence>
<dbReference type="AlphaFoldDB" id="A0A1G9CER4"/>
<keyword evidence="2" id="KW-0963">Cytoplasm</keyword>
<reference evidence="5" key="1">
    <citation type="submission" date="2016-10" db="EMBL/GenBank/DDBJ databases">
        <authorList>
            <person name="Varghese N."/>
            <person name="Submissions S."/>
        </authorList>
    </citation>
    <scope>NUCLEOTIDE SEQUENCE [LARGE SCALE GENOMIC DNA]</scope>
    <source>
        <strain evidence="5">CGMCC 1.10789</strain>
    </source>
</reference>
<evidence type="ECO:0000256" key="1">
    <source>
        <dbReference type="ARBA" id="ARBA00023125"/>
    </source>
</evidence>
<evidence type="ECO:0000313" key="5">
    <source>
        <dbReference type="Proteomes" id="UP000199328"/>
    </source>
</evidence>
<sequence length="114" mass="12101">MLKGLGAMGDMAKMMKAAKEMQAKMGELQERLETITVTGEAGAGLVRVTATAKGELKALEIDPSLFKPEEKEVVEDLILAAVKDALARAQAKGAEEMQALVGELGLPADFKLPF</sequence>
<dbReference type="Proteomes" id="UP000199328">
    <property type="component" value="Unassembled WGS sequence"/>
</dbReference>
<protein>
    <recommendedName>
        <fullName evidence="2">Nucleoid-associated protein SAMN05216257_10386</fullName>
    </recommendedName>
</protein>
<comment type="subunit">
    <text evidence="2">Homodimer.</text>
</comment>
<dbReference type="PIRSF" id="PIRSF004555">
    <property type="entry name" value="UCP004555"/>
    <property type="match status" value="1"/>
</dbReference>
<dbReference type="Gene3D" id="3.30.1310.10">
    <property type="entry name" value="Nucleoid-associated protein YbaB-like domain"/>
    <property type="match status" value="1"/>
</dbReference>
<proteinExistence type="inferred from homology"/>
<accession>A0A1G9CER4</accession>
<keyword evidence="1 2" id="KW-0238">DNA-binding</keyword>
<dbReference type="Pfam" id="PF02575">
    <property type="entry name" value="YbaB_DNA_bd"/>
    <property type="match status" value="1"/>
</dbReference>
<comment type="function">
    <text evidence="2">Binds to DNA and alters its conformation. May be involved in regulation of gene expression, nucleoid organization and DNA protection.</text>
</comment>
<keyword evidence="3" id="KW-0175">Coiled coil</keyword>
<dbReference type="STRING" id="990712.SAMN05216257_10386"/>
<feature type="coiled-coil region" evidence="3">
    <location>
        <begin position="11"/>
        <end position="38"/>
    </location>
</feature>
<keyword evidence="5" id="KW-1185">Reference proteome</keyword>
<gene>
    <name evidence="4" type="ORF">SAMN05216257_10386</name>
</gene>
<dbReference type="GO" id="GO:0003677">
    <property type="term" value="F:DNA binding"/>
    <property type="evidence" value="ECO:0007669"/>
    <property type="project" value="UniProtKB-UniRule"/>
</dbReference>